<gene>
    <name evidence="1" type="ORF">BN9_134860</name>
</gene>
<accession>A0A024FX74</accession>
<dbReference type="Proteomes" id="UP000053237">
    <property type="component" value="Unassembled WGS sequence"/>
</dbReference>
<dbReference type="OrthoDB" id="73997at2759"/>
<organism evidence="1 2">
    <name type="scientific">Albugo candida</name>
    <dbReference type="NCBI Taxonomy" id="65357"/>
    <lineage>
        <taxon>Eukaryota</taxon>
        <taxon>Sar</taxon>
        <taxon>Stramenopiles</taxon>
        <taxon>Oomycota</taxon>
        <taxon>Peronosporomycetes</taxon>
        <taxon>Albuginales</taxon>
        <taxon>Albuginaceae</taxon>
        <taxon>Albugo</taxon>
    </lineage>
</organism>
<reference evidence="1 2" key="1">
    <citation type="submission" date="2012-05" db="EMBL/GenBank/DDBJ databases">
        <title>Recombination and specialization in a pathogen metapopulation.</title>
        <authorList>
            <person name="Gardiner A."/>
            <person name="Kemen E."/>
            <person name="Schultz-Larsen T."/>
            <person name="MacLean D."/>
            <person name="Van Oosterhout C."/>
            <person name="Jones J.D.G."/>
        </authorList>
    </citation>
    <scope>NUCLEOTIDE SEQUENCE [LARGE SCALE GENOMIC DNA]</scope>
    <source>
        <strain evidence="1 2">Ac Nc2</strain>
    </source>
</reference>
<dbReference type="InParanoid" id="A0A024FX74"/>
<keyword evidence="2" id="KW-1185">Reference proteome</keyword>
<sequence length="78" mass="8558">MPALPARHNEHLQVNNTIHGILLQMSHLLPRTSTQSAECTVENKTEDGNYGNSALACDFVLEGFQLCVSVFTKDDIAT</sequence>
<protein>
    <submittedName>
        <fullName evidence="1">Uncharacterized protein</fullName>
    </submittedName>
</protein>
<dbReference type="AlphaFoldDB" id="A0A024FX74"/>
<proteinExistence type="predicted"/>
<name>A0A024FX74_9STRA</name>
<comment type="caution">
    <text evidence="1">The sequence shown here is derived from an EMBL/GenBank/DDBJ whole genome shotgun (WGS) entry which is preliminary data.</text>
</comment>
<evidence type="ECO:0000313" key="1">
    <source>
        <dbReference type="EMBL" id="CCI11788.1"/>
    </source>
</evidence>
<dbReference type="EMBL" id="CAIX01002138">
    <property type="protein sequence ID" value="CCI11788.1"/>
    <property type="molecule type" value="Genomic_DNA"/>
</dbReference>
<evidence type="ECO:0000313" key="2">
    <source>
        <dbReference type="Proteomes" id="UP000053237"/>
    </source>
</evidence>